<reference evidence="2 3" key="1">
    <citation type="submission" date="2023-11" db="EMBL/GenBank/DDBJ databases">
        <title>Gilvimarinus fulvus sp. nov., isolated from the surface of Kelp.</title>
        <authorList>
            <person name="Sun Y.Y."/>
            <person name="Gong Y."/>
            <person name="Du Z.J."/>
        </authorList>
    </citation>
    <scope>NUCLEOTIDE SEQUENCE [LARGE SCALE GENOMIC DNA]</scope>
    <source>
        <strain evidence="2 3">SDUM040013</strain>
    </source>
</reference>
<organism evidence="2 3">
    <name type="scientific">Gilvimarinus gilvus</name>
    <dbReference type="NCBI Taxonomy" id="3058038"/>
    <lineage>
        <taxon>Bacteria</taxon>
        <taxon>Pseudomonadati</taxon>
        <taxon>Pseudomonadota</taxon>
        <taxon>Gammaproteobacteria</taxon>
        <taxon>Cellvibrionales</taxon>
        <taxon>Cellvibrionaceae</taxon>
        <taxon>Gilvimarinus</taxon>
    </lineage>
</organism>
<keyword evidence="3" id="KW-1185">Reference proteome</keyword>
<protein>
    <recommendedName>
        <fullName evidence="4">Transporter</fullName>
    </recommendedName>
</protein>
<evidence type="ECO:0008006" key="4">
    <source>
        <dbReference type="Google" id="ProtNLM"/>
    </source>
</evidence>
<feature type="signal peptide" evidence="1">
    <location>
        <begin position="1"/>
        <end position="25"/>
    </location>
</feature>
<dbReference type="RefSeq" id="WP_302722075.1">
    <property type="nucleotide sequence ID" value="NZ_JAULRU010000428.1"/>
</dbReference>
<proteinExistence type="predicted"/>
<name>A0ABU4S1W3_9GAMM</name>
<evidence type="ECO:0000313" key="2">
    <source>
        <dbReference type="EMBL" id="MDX6851146.1"/>
    </source>
</evidence>
<comment type="caution">
    <text evidence="2">The sequence shown here is derived from an EMBL/GenBank/DDBJ whole genome shotgun (WGS) entry which is preliminary data.</text>
</comment>
<evidence type="ECO:0000313" key="3">
    <source>
        <dbReference type="Proteomes" id="UP001273505"/>
    </source>
</evidence>
<dbReference type="EMBL" id="JAXAFO010000041">
    <property type="protein sequence ID" value="MDX6851146.1"/>
    <property type="molecule type" value="Genomic_DNA"/>
</dbReference>
<accession>A0ABU4S1W3</accession>
<gene>
    <name evidence="2" type="ORF">SCD92_17340</name>
</gene>
<sequence>MSRQTLSRRLLWLTAGCALAPLSHADLMTEWAEAFAQSDIEFSRSTSNAPFLPLAFAGYNHYQESDVDLGDGRSLSFTQDTVTQGAILPFLMSDRDALLVGEWVSWSRMTPESDERETLDVMSVGIPLGWLHQRDSNWQTGGFVLPLGHKASSKDSHWSWELMGGGFARYTQTDRLWWAFGLYFDISEQSNLVLPYVGASYQFNDRWTLSAIMPWPAVIYSPSKSLLFRFGASPAGNSWQLDTRGDKFNYTIDNWDLGLSVEKRVTGNFWLALEGGVGGLKGLSVDVDNGDWEEPHISLSSSPYLSLSFNFRPSL</sequence>
<keyword evidence="1" id="KW-0732">Signal</keyword>
<feature type="chain" id="PRO_5045961554" description="Transporter" evidence="1">
    <location>
        <begin position="26"/>
        <end position="315"/>
    </location>
</feature>
<dbReference type="Proteomes" id="UP001273505">
    <property type="component" value="Unassembled WGS sequence"/>
</dbReference>
<evidence type="ECO:0000256" key="1">
    <source>
        <dbReference type="SAM" id="SignalP"/>
    </source>
</evidence>